<organism evidence="2 3">
    <name type="scientific">Aerococcus tenax</name>
    <dbReference type="NCBI Taxonomy" id="3078812"/>
    <lineage>
        <taxon>Bacteria</taxon>
        <taxon>Bacillati</taxon>
        <taxon>Bacillota</taxon>
        <taxon>Bacilli</taxon>
        <taxon>Lactobacillales</taxon>
        <taxon>Aerococcaceae</taxon>
        <taxon>Aerococcus</taxon>
    </lineage>
</organism>
<name>A0A5N1BCH6_9LACT</name>
<evidence type="ECO:0000259" key="1">
    <source>
        <dbReference type="Pfam" id="PF02796"/>
    </source>
</evidence>
<dbReference type="GeneID" id="89335100"/>
<comment type="caution">
    <text evidence="2">The sequence shown here is derived from an EMBL/GenBank/DDBJ whole genome shotgun (WGS) entry which is preliminary data.</text>
</comment>
<dbReference type="EMBL" id="VYVN01000038">
    <property type="protein sequence ID" value="KAA9237737.1"/>
    <property type="molecule type" value="Genomic_DNA"/>
</dbReference>
<proteinExistence type="predicted"/>
<gene>
    <name evidence="2" type="ORF">F6I34_09365</name>
</gene>
<dbReference type="GO" id="GO:0003677">
    <property type="term" value="F:DNA binding"/>
    <property type="evidence" value="ECO:0007669"/>
    <property type="project" value="InterPro"/>
</dbReference>
<evidence type="ECO:0000313" key="2">
    <source>
        <dbReference type="EMBL" id="KAA9237737.1"/>
    </source>
</evidence>
<dbReference type="Gene3D" id="1.10.10.60">
    <property type="entry name" value="Homeodomain-like"/>
    <property type="match status" value="1"/>
</dbReference>
<reference evidence="3" key="1">
    <citation type="submission" date="2019-09" db="EMBL/GenBank/DDBJ databases">
        <title>Draft genome sequence assemblies of isolates from the urinary tract.</title>
        <authorList>
            <person name="Mores C.R."/>
            <person name="Putonti C."/>
            <person name="Wolfe A.J."/>
        </authorList>
    </citation>
    <scope>NUCLEOTIDE SEQUENCE [LARGE SCALE GENOMIC DNA]</scope>
    <source>
        <strain evidence="3">UMB8614</strain>
    </source>
</reference>
<protein>
    <submittedName>
        <fullName evidence="2">Helix-turn-helix domain-containing protein</fullName>
    </submittedName>
</protein>
<dbReference type="Proteomes" id="UP000326476">
    <property type="component" value="Unassembled WGS sequence"/>
</dbReference>
<evidence type="ECO:0000313" key="3">
    <source>
        <dbReference type="Proteomes" id="UP000326476"/>
    </source>
</evidence>
<dbReference type="Pfam" id="PF02796">
    <property type="entry name" value="HTH_7"/>
    <property type="match status" value="1"/>
</dbReference>
<dbReference type="GO" id="GO:0000150">
    <property type="term" value="F:DNA strand exchange activity"/>
    <property type="evidence" value="ECO:0007669"/>
    <property type="project" value="InterPro"/>
</dbReference>
<keyword evidence="3" id="KW-1185">Reference proteome</keyword>
<dbReference type="RefSeq" id="WP_102695261.1">
    <property type="nucleotide sequence ID" value="NZ_CP127383.2"/>
</dbReference>
<sequence>MSYIENPGSNYDELIWYLTTNYDEVEGEDFYRYIFPNNQKTGEYNTDKNHWKANAVYLYHDEDNSEKTYRRRIMLDDTWEEDFENYIYDNHHTLCSGLSYRGKANTLLNARELNAIIIDLDSVSLNELKNLIDSFDNTPGYFGAIPRPTFLVTSGTGIHIYYVLDQPVDLFPYLKQQFKELKYGLTYKAWNPTITSKDEVVQYQSIAQGFRMVGSINPKYGENLHVRAFQVGDRVSVDYLNSYVKEEQRVDLDKLFTPSKMTLEEARLQYPDWFERRILKGENLPKRWQINRAVYDWWKKQSLDIVGGHRYWYLYLLGVYAVKCGISKEEFSEDCWGKYPELKRKPNGTDIFKPEDVESAIESYDPCNFMYSIIEIERKSGLRIERNRRNYRKQKEHIKFMNAVRDNVSYPEGGWQNKQGAPTKEKEVRVFIKEASKKNSVSEIAKDLGVTRATVYKYINSEEVKNDRGSNKEDLVISYIKKYPKKNVSEIAKQLGISRTTVYKYKKKYGL</sequence>
<feature type="domain" description="Resolvase HTH" evidence="1">
    <location>
        <begin position="488"/>
        <end position="508"/>
    </location>
</feature>
<dbReference type="InterPro" id="IPR006120">
    <property type="entry name" value="Resolvase_HTH_dom"/>
</dbReference>
<dbReference type="AlphaFoldDB" id="A0A5N1BCH6"/>
<accession>A0A5N1BCH6</accession>